<dbReference type="EMBL" id="JARESE010000033">
    <property type="protein sequence ID" value="MDE8652276.1"/>
    <property type="molecule type" value="Genomic_DNA"/>
</dbReference>
<evidence type="ECO:0008006" key="3">
    <source>
        <dbReference type="Google" id="ProtNLM"/>
    </source>
</evidence>
<proteinExistence type="predicted"/>
<comment type="caution">
    <text evidence="1">The sequence shown here is derived from an EMBL/GenBank/DDBJ whole genome shotgun (WGS) entry which is preliminary data.</text>
</comment>
<dbReference type="Gene3D" id="3.40.50.300">
    <property type="entry name" value="P-loop containing nucleotide triphosphate hydrolases"/>
    <property type="match status" value="1"/>
</dbReference>
<sequence>MTGKIFCVGMHKAGTTSIHAFAKAMRLKSSHTLQWSRKPLLKNFLDKYDVFSDGGNHYYAEDDEFGGNHDLRGLRNLYPDCKFVLQYREIRPWMVSKMIHAGWSAATRVEPDTGVLIHDQWKSTRTMEVLRAWIANRVKYHAAAAAYLKNFPEDVLVIDVTKDSNATLKLADFVFGPGTYETVDRLDQLDKIKNRIGRRIVPINMPRENKSKNNQADRARCSEIVNGLVDDLGFQVEQSILDLKDATEKVSA</sequence>
<reference evidence="1 2" key="1">
    <citation type="submission" date="2023-03" db="EMBL/GenBank/DDBJ databases">
        <title>NovoSphingobium album sp. nov. isolated from polycyclic aromatic hydrocarbons- and heavy-metal polluted soil.</title>
        <authorList>
            <person name="Liu Z."/>
            <person name="Wang K."/>
        </authorList>
    </citation>
    <scope>NUCLEOTIDE SEQUENCE [LARGE SCALE GENOMIC DNA]</scope>
    <source>
        <strain evidence="1 2">H3SJ31-1</strain>
    </source>
</reference>
<dbReference type="Proteomes" id="UP001216253">
    <property type="component" value="Unassembled WGS sequence"/>
</dbReference>
<organism evidence="1 2">
    <name type="scientific">Novosphingobium album</name>
    <name type="common">ex Liu et al. 2023</name>
    <dbReference type="NCBI Taxonomy" id="3031130"/>
    <lineage>
        <taxon>Bacteria</taxon>
        <taxon>Pseudomonadati</taxon>
        <taxon>Pseudomonadota</taxon>
        <taxon>Alphaproteobacteria</taxon>
        <taxon>Sphingomonadales</taxon>
        <taxon>Sphingomonadaceae</taxon>
        <taxon>Novosphingobium</taxon>
    </lineage>
</organism>
<protein>
    <recommendedName>
        <fullName evidence="3">Sulfotransferase family protein</fullName>
    </recommendedName>
</protein>
<dbReference type="RefSeq" id="WP_275228359.1">
    <property type="nucleotide sequence ID" value="NZ_JARESE010000033.1"/>
</dbReference>
<dbReference type="SUPFAM" id="SSF52540">
    <property type="entry name" value="P-loop containing nucleoside triphosphate hydrolases"/>
    <property type="match status" value="1"/>
</dbReference>
<evidence type="ECO:0000313" key="1">
    <source>
        <dbReference type="EMBL" id="MDE8652276.1"/>
    </source>
</evidence>
<gene>
    <name evidence="1" type="ORF">PYV00_11195</name>
</gene>
<dbReference type="InterPro" id="IPR027417">
    <property type="entry name" value="P-loop_NTPase"/>
</dbReference>
<accession>A0ABT5WQJ5</accession>
<evidence type="ECO:0000313" key="2">
    <source>
        <dbReference type="Proteomes" id="UP001216253"/>
    </source>
</evidence>
<keyword evidence="2" id="KW-1185">Reference proteome</keyword>
<name>A0ABT5WQJ5_9SPHN</name>